<evidence type="ECO:0000259" key="9">
    <source>
        <dbReference type="SMART" id="SM00479"/>
    </source>
</evidence>
<feature type="region of interest" description="Disordered" evidence="8">
    <location>
        <begin position="277"/>
        <end position="296"/>
    </location>
</feature>
<evidence type="ECO:0000256" key="3">
    <source>
        <dbReference type="ARBA" id="ARBA00016937"/>
    </source>
</evidence>
<dbReference type="GO" id="GO:0005634">
    <property type="term" value="C:nucleus"/>
    <property type="evidence" value="ECO:0007669"/>
    <property type="project" value="UniProtKB-SubCell"/>
</dbReference>
<dbReference type="AlphaFoldDB" id="A0A3S3P4G3"/>
<dbReference type="InterPro" id="IPR036397">
    <property type="entry name" value="RNaseH_sf"/>
</dbReference>
<evidence type="ECO:0000256" key="8">
    <source>
        <dbReference type="SAM" id="MobiDB-lite"/>
    </source>
</evidence>
<dbReference type="STRING" id="1965070.A0A3S3P4G3"/>
<dbReference type="FunFam" id="3.30.420.10:FF:000007">
    <property type="entry name" value="Interferon-stimulated exonuclease gene 20"/>
    <property type="match status" value="1"/>
</dbReference>
<dbReference type="InterPro" id="IPR013520">
    <property type="entry name" value="Ribonucl_H"/>
</dbReference>
<dbReference type="SMART" id="SM00479">
    <property type="entry name" value="EXOIII"/>
    <property type="match status" value="1"/>
</dbReference>
<feature type="compositionally biased region" description="Basic residues" evidence="8">
    <location>
        <begin position="277"/>
        <end position="290"/>
    </location>
</feature>
<name>A0A3S3P4G3_9ACAR</name>
<dbReference type="PANTHER" id="PTHR12801:SF158">
    <property type="entry name" value="RNA EXONUCLEASE 4"/>
    <property type="match status" value="1"/>
</dbReference>
<dbReference type="EMBL" id="NCKU01003273">
    <property type="protein sequence ID" value="RWS07847.1"/>
    <property type="molecule type" value="Genomic_DNA"/>
</dbReference>
<dbReference type="PANTHER" id="PTHR12801">
    <property type="entry name" value="RNA EXONUCLEASE REXO1 / RECO3 FAMILY MEMBER-RELATED"/>
    <property type="match status" value="1"/>
</dbReference>
<evidence type="ECO:0000313" key="10">
    <source>
        <dbReference type="EMBL" id="RWS07847.1"/>
    </source>
</evidence>
<feature type="compositionally biased region" description="Basic and acidic residues" evidence="8">
    <location>
        <begin position="15"/>
        <end position="26"/>
    </location>
</feature>
<dbReference type="GO" id="GO:0003676">
    <property type="term" value="F:nucleic acid binding"/>
    <property type="evidence" value="ECO:0007669"/>
    <property type="project" value="InterPro"/>
</dbReference>
<comment type="similarity">
    <text evidence="2">Belongs to the REXO4 family.</text>
</comment>
<evidence type="ECO:0000256" key="2">
    <source>
        <dbReference type="ARBA" id="ARBA00010489"/>
    </source>
</evidence>
<organism evidence="10 11">
    <name type="scientific">Dinothrombium tinctorium</name>
    <dbReference type="NCBI Taxonomy" id="1965070"/>
    <lineage>
        <taxon>Eukaryota</taxon>
        <taxon>Metazoa</taxon>
        <taxon>Ecdysozoa</taxon>
        <taxon>Arthropoda</taxon>
        <taxon>Chelicerata</taxon>
        <taxon>Arachnida</taxon>
        <taxon>Acari</taxon>
        <taxon>Acariformes</taxon>
        <taxon>Trombidiformes</taxon>
        <taxon>Prostigmata</taxon>
        <taxon>Anystina</taxon>
        <taxon>Parasitengona</taxon>
        <taxon>Trombidioidea</taxon>
        <taxon>Trombidiidae</taxon>
        <taxon>Dinothrombium</taxon>
    </lineage>
</organism>
<evidence type="ECO:0000256" key="6">
    <source>
        <dbReference type="ARBA" id="ARBA00022839"/>
    </source>
</evidence>
<evidence type="ECO:0000313" key="11">
    <source>
        <dbReference type="Proteomes" id="UP000285301"/>
    </source>
</evidence>
<dbReference type="Gene3D" id="3.30.420.10">
    <property type="entry name" value="Ribonuclease H-like superfamily/Ribonuclease H"/>
    <property type="match status" value="1"/>
</dbReference>
<accession>A0A3S3P4G3</accession>
<dbReference type="InterPro" id="IPR037431">
    <property type="entry name" value="REX4_DEDDh_dom"/>
</dbReference>
<comment type="caution">
    <text evidence="10">The sequence shown here is derived from an EMBL/GenBank/DDBJ whole genome shotgun (WGS) entry which is preliminary data.</text>
</comment>
<feature type="region of interest" description="Disordered" evidence="8">
    <location>
        <begin position="1"/>
        <end position="27"/>
    </location>
</feature>
<keyword evidence="6 10" id="KW-0269">Exonuclease</keyword>
<keyword evidence="7" id="KW-0539">Nucleus</keyword>
<keyword evidence="11" id="KW-1185">Reference proteome</keyword>
<sequence length="296" mass="33509">MNAKTENSRNRKLRKESSEESEKPVEIEVQTKYPILSSDVSSNWKKLSSALGIATKKRTQVSGNAANTSSELWFHVDGLPSSQLSDSKRSKRAKHVNKDEHLVKEKSFDGLTKVVAMDCEMVGVGKGGQQSILARVSIVNHFGHCLYDKFVKPTEKVTDYRTKVSGIRPRDIQDGQDFKVVQKEVYDIIKGRILVGHAITHDLKVLFLDHPKKLIRDTSKYFRYVSGGKTPSLKRLSEQLLGVSIQTGEHNSVEDARVAMRLYTMHRKAWDKYIKTKRMSKRKSGVKHSSHSVDSK</sequence>
<feature type="domain" description="Exonuclease" evidence="9">
    <location>
        <begin position="113"/>
        <end position="272"/>
    </location>
</feature>
<comment type="subcellular location">
    <subcellularLocation>
        <location evidence="1">Nucleus</location>
    </subcellularLocation>
</comment>
<dbReference type="InterPro" id="IPR012337">
    <property type="entry name" value="RNaseH-like_sf"/>
</dbReference>
<reference evidence="10 11" key="1">
    <citation type="journal article" date="2018" name="Gigascience">
        <title>Genomes of trombidid mites reveal novel predicted allergens and laterally-transferred genes associated with secondary metabolism.</title>
        <authorList>
            <person name="Dong X."/>
            <person name="Chaisiri K."/>
            <person name="Xia D."/>
            <person name="Armstrong S.D."/>
            <person name="Fang Y."/>
            <person name="Donnelly M.J."/>
            <person name="Kadowaki T."/>
            <person name="McGarry J.W."/>
            <person name="Darby A.C."/>
            <person name="Makepeace B.L."/>
        </authorList>
    </citation>
    <scope>NUCLEOTIDE SEQUENCE [LARGE SCALE GENOMIC DNA]</scope>
    <source>
        <strain evidence="10">UoL-WK</strain>
    </source>
</reference>
<protein>
    <recommendedName>
        <fullName evidence="3">RNA exonuclease 4</fullName>
    </recommendedName>
</protein>
<gene>
    <name evidence="10" type="ORF">B4U79_06397</name>
</gene>
<dbReference type="GO" id="GO:0008408">
    <property type="term" value="F:3'-5' exonuclease activity"/>
    <property type="evidence" value="ECO:0007669"/>
    <property type="project" value="InterPro"/>
</dbReference>
<keyword evidence="4" id="KW-0540">Nuclease</keyword>
<dbReference type="CDD" id="cd06144">
    <property type="entry name" value="REX4_like"/>
    <property type="match status" value="1"/>
</dbReference>
<dbReference type="InterPro" id="IPR047021">
    <property type="entry name" value="REXO1/3/4-like"/>
</dbReference>
<dbReference type="GO" id="GO:0006364">
    <property type="term" value="P:rRNA processing"/>
    <property type="evidence" value="ECO:0007669"/>
    <property type="project" value="InterPro"/>
</dbReference>
<dbReference type="Pfam" id="PF00929">
    <property type="entry name" value="RNase_T"/>
    <property type="match status" value="1"/>
</dbReference>
<evidence type="ECO:0000256" key="1">
    <source>
        <dbReference type="ARBA" id="ARBA00004123"/>
    </source>
</evidence>
<proteinExistence type="inferred from homology"/>
<dbReference type="Proteomes" id="UP000285301">
    <property type="component" value="Unassembled WGS sequence"/>
</dbReference>
<keyword evidence="5" id="KW-0378">Hydrolase</keyword>
<evidence type="ECO:0000256" key="7">
    <source>
        <dbReference type="ARBA" id="ARBA00023242"/>
    </source>
</evidence>
<evidence type="ECO:0000256" key="4">
    <source>
        <dbReference type="ARBA" id="ARBA00022722"/>
    </source>
</evidence>
<dbReference type="SUPFAM" id="SSF53098">
    <property type="entry name" value="Ribonuclease H-like"/>
    <property type="match status" value="1"/>
</dbReference>
<dbReference type="OrthoDB" id="8191639at2759"/>
<evidence type="ECO:0000256" key="5">
    <source>
        <dbReference type="ARBA" id="ARBA00022801"/>
    </source>
</evidence>